<dbReference type="AlphaFoldDB" id="A0A2W5FI47"/>
<protein>
    <submittedName>
        <fullName evidence="1">Uncharacterized protein</fullName>
    </submittedName>
</protein>
<evidence type="ECO:0000313" key="2">
    <source>
        <dbReference type="Proteomes" id="UP000249769"/>
    </source>
</evidence>
<sequence>MLIGASEVVDWIDWFGGSERPIPAQETVPFLRLQYAGRTYLTSIPWPWGLAVPRRWIEEFFDHPHWWRLDRHWHRSGAPRQDTGFGWFAIEEKGGAEFLRELSAAINDGQGRMPDSLVLPTFDPVGFGFADGERALSAPRDDGDRAYDYARFRDGLALLRDPLRGRPLDIVLWSPQGGLSLG</sequence>
<reference evidence="1 2" key="1">
    <citation type="submission" date="2017-08" db="EMBL/GenBank/DDBJ databases">
        <title>Infants hospitalized years apart are colonized by the same room-sourced microbial strains.</title>
        <authorList>
            <person name="Brooks B."/>
            <person name="Olm M.R."/>
            <person name="Firek B.A."/>
            <person name="Baker R."/>
            <person name="Thomas B.C."/>
            <person name="Morowitz M.J."/>
            <person name="Banfield J.F."/>
        </authorList>
    </citation>
    <scope>NUCLEOTIDE SEQUENCE [LARGE SCALE GENOMIC DNA]</scope>
    <source>
        <strain evidence="1">S2_009_000_R2_73</strain>
    </source>
</reference>
<evidence type="ECO:0000313" key="1">
    <source>
        <dbReference type="EMBL" id="PZP53400.1"/>
    </source>
</evidence>
<comment type="caution">
    <text evidence="1">The sequence shown here is derived from an EMBL/GenBank/DDBJ whole genome shotgun (WGS) entry which is preliminary data.</text>
</comment>
<name>A0A2W5FI47_9HYPH</name>
<proteinExistence type="predicted"/>
<accession>A0A2W5FI47</accession>
<dbReference type="EMBL" id="QFOL01000019">
    <property type="protein sequence ID" value="PZP53400.1"/>
    <property type="molecule type" value="Genomic_DNA"/>
</dbReference>
<dbReference type="Proteomes" id="UP000249769">
    <property type="component" value="Unassembled WGS sequence"/>
</dbReference>
<organism evidence="1 2">
    <name type="scientific">Agrobacterium fabrum</name>
    <dbReference type="NCBI Taxonomy" id="1176649"/>
    <lineage>
        <taxon>Bacteria</taxon>
        <taxon>Pseudomonadati</taxon>
        <taxon>Pseudomonadota</taxon>
        <taxon>Alphaproteobacteria</taxon>
        <taxon>Hyphomicrobiales</taxon>
        <taxon>Rhizobiaceae</taxon>
        <taxon>Rhizobium/Agrobacterium group</taxon>
        <taxon>Agrobacterium</taxon>
        <taxon>Agrobacterium tumefaciens complex</taxon>
    </lineage>
</organism>
<gene>
    <name evidence="1" type="ORF">DI595_03770</name>
</gene>